<dbReference type="NCBIfam" id="TIGR00765">
    <property type="entry name" value="yihY_not_rbn"/>
    <property type="match status" value="1"/>
</dbReference>
<organism evidence="7 8">
    <name type="scientific">Suttonella ornithocola</name>
    <dbReference type="NCBI Taxonomy" id="279832"/>
    <lineage>
        <taxon>Bacteria</taxon>
        <taxon>Pseudomonadati</taxon>
        <taxon>Pseudomonadota</taxon>
        <taxon>Gammaproteobacteria</taxon>
        <taxon>Cardiobacteriales</taxon>
        <taxon>Cardiobacteriaceae</taxon>
        <taxon>Suttonella</taxon>
    </lineage>
</organism>
<reference evidence="7 8" key="1">
    <citation type="submission" date="2018-06" db="EMBL/GenBank/DDBJ databases">
        <authorList>
            <consortium name="Pathogen Informatics"/>
            <person name="Doyle S."/>
        </authorList>
    </citation>
    <scope>NUCLEOTIDE SEQUENCE [LARGE SCALE GENOMIC DNA]</scope>
    <source>
        <strain evidence="7 8">NCTC13337</strain>
    </source>
</reference>
<dbReference type="EMBL" id="UHIC01000001">
    <property type="protein sequence ID" value="SUO93673.1"/>
    <property type="molecule type" value="Genomic_DNA"/>
</dbReference>
<evidence type="ECO:0000256" key="6">
    <source>
        <dbReference type="SAM" id="Phobius"/>
    </source>
</evidence>
<proteinExistence type="predicted"/>
<keyword evidence="4 6" id="KW-1133">Transmembrane helix</keyword>
<keyword evidence="8" id="KW-1185">Reference proteome</keyword>
<feature type="transmembrane region" description="Helical" evidence="6">
    <location>
        <begin position="147"/>
        <end position="169"/>
    </location>
</feature>
<dbReference type="OrthoDB" id="9808671at2"/>
<evidence type="ECO:0000256" key="2">
    <source>
        <dbReference type="ARBA" id="ARBA00022475"/>
    </source>
</evidence>
<feature type="transmembrane region" description="Helical" evidence="6">
    <location>
        <begin position="224"/>
        <end position="247"/>
    </location>
</feature>
<evidence type="ECO:0000313" key="8">
    <source>
        <dbReference type="Proteomes" id="UP000254601"/>
    </source>
</evidence>
<dbReference type="AlphaFoldDB" id="A0A380MP65"/>
<feature type="transmembrane region" description="Helical" evidence="6">
    <location>
        <begin position="189"/>
        <end position="212"/>
    </location>
</feature>
<keyword evidence="2" id="KW-1003">Cell membrane</keyword>
<evidence type="ECO:0000256" key="4">
    <source>
        <dbReference type="ARBA" id="ARBA00022989"/>
    </source>
</evidence>
<keyword evidence="5 6" id="KW-0472">Membrane</keyword>
<dbReference type="RefSeq" id="WP_072576665.1">
    <property type="nucleotide sequence ID" value="NZ_LWHB01000090.1"/>
</dbReference>
<dbReference type="Pfam" id="PF03631">
    <property type="entry name" value="Virul_fac_BrkB"/>
    <property type="match status" value="1"/>
</dbReference>
<keyword evidence="3 6" id="KW-0812">Transmembrane</keyword>
<feature type="transmembrane region" description="Helical" evidence="6">
    <location>
        <begin position="108"/>
        <end position="127"/>
    </location>
</feature>
<protein>
    <submittedName>
        <fullName evidence="7">Ribonuclease BN/uncharacterized domain fusion protein</fullName>
    </submittedName>
</protein>
<evidence type="ECO:0000313" key="7">
    <source>
        <dbReference type="EMBL" id="SUO93673.1"/>
    </source>
</evidence>
<evidence type="ECO:0000256" key="3">
    <source>
        <dbReference type="ARBA" id="ARBA00022692"/>
    </source>
</evidence>
<dbReference type="PANTHER" id="PTHR30213">
    <property type="entry name" value="INNER MEMBRANE PROTEIN YHJD"/>
    <property type="match status" value="1"/>
</dbReference>
<dbReference type="GO" id="GO:0005886">
    <property type="term" value="C:plasma membrane"/>
    <property type="evidence" value="ECO:0007669"/>
    <property type="project" value="UniProtKB-SubCell"/>
</dbReference>
<feature type="transmembrane region" description="Helical" evidence="6">
    <location>
        <begin position="253"/>
        <end position="277"/>
    </location>
</feature>
<sequence length="430" mass="49474">MLSIQTLWHDQWQKRGRPSWRWIRFYPFALVRAYLKEHIPEDAQSLVYVTLLTLVPLLAVAFSLLHGFGVEGVIEPWLKDIFSPMGQAGQEVTLYILQFVNQTKADNLGLIGVVFLFFSVINIAQRIETTLNEIWRVEDTRSLKSRLTGYFTAVLLAPLLIAALMSMMLGMKNAAWLQPYLKFPGVDVIFNLLTSMLPTAIVFVMIACVYAWIPNRKVSWKAAFAGAGFFLLLWYPVSWIFSVFIAGSKNYSVIYSSFATIIILLFWLNFLWLIFLLGAKVASLVQLPHTLAPDNADNWYADEQLKLGIAISALVEERFINAQTAPDMNVFTEYFIQSPQKIRFILDQLLNAELIIESRHEPPRYLPSKALTHYSLVEIYNALAMPNDPFEVLHDDFSRLDKRLRRLLDKPLRNWAEQLTDSPPDYEDQR</sequence>
<accession>A0A380MP65</accession>
<name>A0A380MP65_9GAMM</name>
<dbReference type="Proteomes" id="UP000254601">
    <property type="component" value="Unassembled WGS sequence"/>
</dbReference>
<dbReference type="PANTHER" id="PTHR30213:SF0">
    <property type="entry name" value="UPF0761 MEMBRANE PROTEIN YIHY"/>
    <property type="match status" value="1"/>
</dbReference>
<evidence type="ECO:0000256" key="5">
    <source>
        <dbReference type="ARBA" id="ARBA00023136"/>
    </source>
</evidence>
<feature type="transmembrane region" description="Helical" evidence="6">
    <location>
        <begin position="47"/>
        <end position="68"/>
    </location>
</feature>
<gene>
    <name evidence="7" type="primary">yihY</name>
    <name evidence="7" type="ORF">NCTC13337_00346</name>
</gene>
<dbReference type="InterPro" id="IPR017039">
    <property type="entry name" value="Virul_fac_BrkB"/>
</dbReference>
<evidence type="ECO:0000256" key="1">
    <source>
        <dbReference type="ARBA" id="ARBA00004651"/>
    </source>
</evidence>
<comment type="subcellular location">
    <subcellularLocation>
        <location evidence="1">Cell membrane</location>
        <topology evidence="1">Multi-pass membrane protein</topology>
    </subcellularLocation>
</comment>